<dbReference type="EMBL" id="JAZHXJ010002776">
    <property type="protein sequence ID" value="KAL1836756.1"/>
    <property type="molecule type" value="Genomic_DNA"/>
</dbReference>
<reference evidence="2 3" key="1">
    <citation type="journal article" date="2024" name="Commun. Biol.">
        <title>Comparative genomic analysis of thermophilic fungi reveals convergent evolutionary adaptations and gene losses.</title>
        <authorList>
            <person name="Steindorff A.S."/>
            <person name="Aguilar-Pontes M.V."/>
            <person name="Robinson A.J."/>
            <person name="Andreopoulos B."/>
            <person name="LaButti K."/>
            <person name="Kuo A."/>
            <person name="Mondo S."/>
            <person name="Riley R."/>
            <person name="Otillar R."/>
            <person name="Haridas S."/>
            <person name="Lipzen A."/>
            <person name="Grimwood J."/>
            <person name="Schmutz J."/>
            <person name="Clum A."/>
            <person name="Reid I.D."/>
            <person name="Moisan M.C."/>
            <person name="Butler G."/>
            <person name="Nguyen T.T.M."/>
            <person name="Dewar K."/>
            <person name="Conant G."/>
            <person name="Drula E."/>
            <person name="Henrissat B."/>
            <person name="Hansel C."/>
            <person name="Singer S."/>
            <person name="Hutchinson M.I."/>
            <person name="de Vries R.P."/>
            <person name="Natvig D.O."/>
            <person name="Powell A.J."/>
            <person name="Tsang A."/>
            <person name="Grigoriev I.V."/>
        </authorList>
    </citation>
    <scope>NUCLEOTIDE SEQUENCE [LARGE SCALE GENOMIC DNA]</scope>
    <source>
        <strain evidence="2 3">ATCC 24622</strain>
    </source>
</reference>
<name>A0ABR3V5M8_9PEZI</name>
<organism evidence="2 3">
    <name type="scientific">Phialemonium thermophilum</name>
    <dbReference type="NCBI Taxonomy" id="223376"/>
    <lineage>
        <taxon>Eukaryota</taxon>
        <taxon>Fungi</taxon>
        <taxon>Dikarya</taxon>
        <taxon>Ascomycota</taxon>
        <taxon>Pezizomycotina</taxon>
        <taxon>Sordariomycetes</taxon>
        <taxon>Sordariomycetidae</taxon>
        <taxon>Cephalothecales</taxon>
        <taxon>Cephalothecaceae</taxon>
        <taxon>Phialemonium</taxon>
    </lineage>
</organism>
<proteinExistence type="predicted"/>
<evidence type="ECO:0000313" key="2">
    <source>
        <dbReference type="EMBL" id="KAL1836756.1"/>
    </source>
</evidence>
<feature type="compositionally biased region" description="Low complexity" evidence="1">
    <location>
        <begin position="13"/>
        <end position="58"/>
    </location>
</feature>
<comment type="caution">
    <text evidence="2">The sequence shown here is derived from an EMBL/GenBank/DDBJ whole genome shotgun (WGS) entry which is preliminary data.</text>
</comment>
<keyword evidence="3" id="KW-1185">Reference proteome</keyword>
<gene>
    <name evidence="2" type="ORF">VTK73DRAFT_4932</name>
</gene>
<protein>
    <submittedName>
        <fullName evidence="2">Uncharacterized protein</fullName>
    </submittedName>
</protein>
<feature type="region of interest" description="Disordered" evidence="1">
    <location>
        <begin position="1"/>
        <end position="72"/>
    </location>
</feature>
<sequence>MRARSARSGSGGWRATSTTAATRSRAPGTRWPAGGGSRRWSSAASSRTTSRRAPPSRWAGTWRVGTASSGGSTRLRCPTSCSLMSTKEKGWCGTCGGMTETLVGFQTEAVAHCPHDHCPRNRLPDINQKKKGVCRTDFLCCASAVVFIGVCMQKYAKV</sequence>
<accession>A0ABR3V5M8</accession>
<evidence type="ECO:0000313" key="3">
    <source>
        <dbReference type="Proteomes" id="UP001586593"/>
    </source>
</evidence>
<evidence type="ECO:0000256" key="1">
    <source>
        <dbReference type="SAM" id="MobiDB-lite"/>
    </source>
</evidence>
<dbReference type="Proteomes" id="UP001586593">
    <property type="component" value="Unassembled WGS sequence"/>
</dbReference>